<feature type="region of interest" description="Disordered" evidence="1">
    <location>
        <begin position="962"/>
        <end position="1002"/>
    </location>
</feature>
<name>A0A1B1E6V1_9APIC</name>
<dbReference type="GeneID" id="30911723"/>
<organism evidence="4 5">
    <name type="scientific">Plasmodium coatneyi</name>
    <dbReference type="NCBI Taxonomy" id="208452"/>
    <lineage>
        <taxon>Eukaryota</taxon>
        <taxon>Sar</taxon>
        <taxon>Alveolata</taxon>
        <taxon>Apicomplexa</taxon>
        <taxon>Aconoidasida</taxon>
        <taxon>Haemosporida</taxon>
        <taxon>Plasmodiidae</taxon>
        <taxon>Plasmodium</taxon>
    </lineage>
</organism>
<dbReference type="InterPro" id="IPR004147">
    <property type="entry name" value="ABC1_dom"/>
</dbReference>
<feature type="compositionally biased region" description="Low complexity" evidence="1">
    <location>
        <begin position="1301"/>
        <end position="1310"/>
    </location>
</feature>
<dbReference type="Pfam" id="PF00144">
    <property type="entry name" value="Beta-lactamase"/>
    <property type="match status" value="1"/>
</dbReference>
<accession>A0A1B1E6V1</accession>
<feature type="compositionally biased region" description="Polar residues" evidence="1">
    <location>
        <begin position="1238"/>
        <end position="1252"/>
    </location>
</feature>
<dbReference type="RefSeq" id="XP_019917392.1">
    <property type="nucleotide sequence ID" value="XM_020061771.1"/>
</dbReference>
<dbReference type="Gene3D" id="3.40.710.10">
    <property type="entry name" value="DD-peptidase/beta-lactamase superfamily"/>
    <property type="match status" value="2"/>
</dbReference>
<evidence type="ECO:0000256" key="1">
    <source>
        <dbReference type="SAM" id="MobiDB-lite"/>
    </source>
</evidence>
<dbReference type="OrthoDB" id="427480at2759"/>
<feature type="compositionally biased region" description="Basic residues" evidence="1">
    <location>
        <begin position="308"/>
        <end position="319"/>
    </location>
</feature>
<feature type="region of interest" description="Disordered" evidence="1">
    <location>
        <begin position="858"/>
        <end position="877"/>
    </location>
</feature>
<dbReference type="SUPFAM" id="SSF56601">
    <property type="entry name" value="beta-lactamase/transpeptidase-like"/>
    <property type="match status" value="2"/>
</dbReference>
<feature type="compositionally biased region" description="Basic and acidic residues" evidence="1">
    <location>
        <begin position="647"/>
        <end position="662"/>
    </location>
</feature>
<dbReference type="CDD" id="cd05121">
    <property type="entry name" value="ABC1_ADCK3-like"/>
    <property type="match status" value="1"/>
</dbReference>
<dbReference type="SUPFAM" id="SSF56112">
    <property type="entry name" value="Protein kinase-like (PK-like)"/>
    <property type="match status" value="1"/>
</dbReference>
<dbReference type="InterPro" id="IPR001466">
    <property type="entry name" value="Beta-lactam-related"/>
</dbReference>
<dbReference type="PANTHER" id="PTHR43173">
    <property type="entry name" value="ABC1 FAMILY PROTEIN"/>
    <property type="match status" value="1"/>
</dbReference>
<evidence type="ECO:0000259" key="3">
    <source>
        <dbReference type="Pfam" id="PF03109"/>
    </source>
</evidence>
<feature type="domain" description="ABC1 atypical kinase-like" evidence="3">
    <location>
        <begin position="89"/>
        <end position="306"/>
    </location>
</feature>
<dbReference type="InterPro" id="IPR012338">
    <property type="entry name" value="Beta-lactam/transpept-like"/>
</dbReference>
<feature type="compositionally biased region" description="Basic and acidic residues" evidence="1">
    <location>
        <begin position="320"/>
        <end position="329"/>
    </location>
</feature>
<feature type="region of interest" description="Disordered" evidence="1">
    <location>
        <begin position="306"/>
        <end position="329"/>
    </location>
</feature>
<feature type="compositionally biased region" description="Basic residues" evidence="1">
    <location>
        <begin position="1833"/>
        <end position="1844"/>
    </location>
</feature>
<dbReference type="GO" id="GO:0016301">
    <property type="term" value="F:kinase activity"/>
    <property type="evidence" value="ECO:0007669"/>
    <property type="project" value="UniProtKB-KW"/>
</dbReference>
<feature type="compositionally biased region" description="Polar residues" evidence="1">
    <location>
        <begin position="982"/>
        <end position="1002"/>
    </location>
</feature>
<proteinExistence type="predicted"/>
<sequence>MNQYDQWNRRIRTIWYCSSLYVEYKNALRKSRKMPVEKKTEYWEKKHEEFATKMLNNIYELRGWWVKVGQFLSTQENIMPVAYIEKFTKLQDMMPTSSFDKIEVILKRELGNIYDIFEHIEKEPLASASIGQVHRAKLKKHEHDAIQDNVAKKNDYNVIIKIQHEGIDQFLSSDINTLKKVSWAFGLIDKNFYFTDFIDEWQDSASRELNYKYELYHQLLAYNTFKKSGIPLKIPQIYCAYTTTKVLVMEYIKGFKITDTKSIKKYKVNAYDLVYKIIDYFAYQIHNDGFFHGDPHPGNILVMMQEKGRRRKRRRRSKKGPTDVVEKTAEGDEQAIPEALFPRDGKKGNIFTTTGNTPNTSNFSSMSNVFKTPNQSIARNASNTSSASMEDFIDARYNIDRMKCGSMSSKNPLYKSFSFVDYSNKKNHEISDQVLKEDYDFILNENTSDGFSTIRKSISKSEECVSYGNSKREDFTLIASGTSPGEDCSTKLVENENNSLRTQGNLLERGEVSPGEEANKKEAQIHGKSAPLQVNAGEVNRTPAGGRRRKRRTYSFVPVIIDWGLIKQLDGVMKLAFCKLVYSISCMNVLNIIEAFEDMGFCFKEDFTYDPEIYIENLKRFFLKKLEESSSKMNESGGISGTGGGADEERPNGPDETGKNKNLDVLKNIDKKEVLDQNPISDVPKDIIFFMRVASLLHGLCTQMNVNINYLSIFSRRAKEALEKVYKPIHHSIYTIPIDKTPNSFLEKRIHNLLKKLYEEKKILGCQVAIIHKKKIVVDTCVGVTSTTDKRPITRHSLFNGYSLNKAVLTIALIHLMSNLVNEQYSSENVLLNLSKRNNTKENQQEEGVPNLSAISKANEDAAPAEEDQQLEQTQNTAEVQNKCVNEIFNDIKKIENDYFSPDKKADVQLEEVPIADGAVTSAGTPGRAVGVGGPSSTAITNYSSIYGVNNSTNRYCSSYDHSFSSDEEKDKEVGQKEDKTAQSSPQHNFQHSSQRNISTPLPTIPPLEAHNEVNNRYNREVCKQIIKDIEARQIKNFKSTINDYICNYWDGFICKNKKSITIKDVLTLKCFIKKPFQDKITLSKFIDYSQMIKMIESARNCHVKRKSKKYGFYLYLIDTYIISELIHNISGLKYYEYIYKYIIKPLNLKDEMYIPIPSDILKKHQEEMKKNKTTSDSSVANEKGKKNNYKENKASLTKESSNPLRSNELNLNSFMSKKKNKKLNSASNFGNEFHQGKNITPSSSNYNNRPFQNSVLMNKPWNRKFKPPLEAVKIKRRSISVDVYYSSRGRKPGPEATNPKGAKQVGGAVKGKVVREEAVIGETNDGKVTVREANSGEDKPAEEEANRGGTNTDEPTPMNILLNNKKIAELGGGKKFEPTSMLESILKEKEPTSLKNKLLSHVDNLKVKTKKINDSIKNIYEGNENTFLKNLFITPLKKTDNDNNALTYDYRNVQLSYIYNKKLGSYTKKKNYENYAFGTHNYYYNEFAREHIKQNKMEKKWNIKNINKITSNFRFTEKNKKDFLLVRPNDEKNKRSHSCSNYKLVQYNIDRHTHGDEDGNKIPSSSNPNGIGFKYQNDANEFLFDYNVHFFSENFFNMLPEESNKKKDPNDPNSTSYNLEERSRFYKLTFDKNIKRLLENVDAKSSGDESANSVLKEKYNKYQRRDKKYRKLFQYIKDLRMSIRERENQMKEASSALVCSDQVELGDSAVRVGSMEKAAFTVRNASSVKNESSVKNDSFMKSENSVKNESMLKSGNSFKREGAPPEMNEDFLKRVLKKDEQLLQKLIEYKYAILKKQRNNILKRKNKKNIYTNEYSDEIEMFSDSDKDSRGCKRRRNKKRKAIRKDNGRDKGEDHEPSGATTSPNNSACEMEERKLIDEKKHRLETYLIMNKLYKKNNKGLIPEENHTISKKTDVYWRLAYSRRDIDFIGNLANEDVNTKFDSILKSNVKAKKSGCSDTDGGKAGSVEGSTAVNSASGTKGASMPNVVSHSGGTGTTNVANSNSGATTGCNSNLENKLKTYLESFNPKQYNEYISLFQLAQEKPYVVDPLIYDSKKILDKFIPINGRFTARAMCKIMAFANNKFFFPSYIMNKVRKIYALDESIESMILTGGMSRKWGMGFQLFECEYADAINEDFYLRKGRKQKGKIRRRGGGEGVGSQGRKDNTEKNDKHGKTGKNNKMYNDKIPPSKPKRIVGYGQSDFSGCIAVSFPEIDLSLTILLTDIFKGAAVAHTILEYVLKLYGIKPKWKMPVKVSELIKVL</sequence>
<dbReference type="Pfam" id="PF03109">
    <property type="entry name" value="ABC1"/>
    <property type="match status" value="1"/>
</dbReference>
<reference evidence="5" key="1">
    <citation type="submission" date="2016-06" db="EMBL/GenBank/DDBJ databases">
        <title>First high quality genome sequence of Plasmodium coatneyi using continuous long reads from single molecule, real-time sequencing.</title>
        <authorList>
            <person name="Chien J.-T."/>
            <person name="Pakala S.B."/>
            <person name="Geraldo J.A."/>
            <person name="Lapp S.A."/>
            <person name="Barnwell J.W."/>
            <person name="Kissinger J.C."/>
            <person name="Galinski M.R."/>
            <person name="Humphrey J.C."/>
        </authorList>
    </citation>
    <scope>NUCLEOTIDE SEQUENCE [LARGE SCALE GENOMIC DNA]</scope>
    <source>
        <strain evidence="5">Hackeri</strain>
    </source>
</reference>
<dbReference type="EMBL" id="CP016251">
    <property type="protein sequence ID" value="ANQ10697.1"/>
    <property type="molecule type" value="Genomic_DNA"/>
</dbReference>
<feature type="compositionally biased region" description="Polar residues" evidence="1">
    <location>
        <begin position="1195"/>
        <end position="1209"/>
    </location>
</feature>
<feature type="region of interest" description="Disordered" evidence="1">
    <location>
        <begin position="1324"/>
        <end position="1359"/>
    </location>
</feature>
<feature type="compositionally biased region" description="Basic and acidic residues" evidence="1">
    <location>
        <begin position="2162"/>
        <end position="2174"/>
    </location>
</feature>
<feature type="region of interest" description="Disordered" evidence="1">
    <location>
        <begin position="632"/>
        <end position="662"/>
    </location>
</feature>
<keyword evidence="5" id="KW-1185">Reference proteome</keyword>
<feature type="region of interest" description="Disordered" evidence="1">
    <location>
        <begin position="1226"/>
        <end position="1252"/>
    </location>
</feature>
<feature type="region of interest" description="Disordered" evidence="1">
    <location>
        <begin position="1824"/>
        <end position="1872"/>
    </location>
</feature>
<dbReference type="KEGG" id="pcot:PCOAH_00049890"/>
<dbReference type="InterPro" id="IPR051130">
    <property type="entry name" value="Mito_struct-func_regulator"/>
</dbReference>
<feature type="compositionally biased region" description="Basic and acidic residues" evidence="1">
    <location>
        <begin position="1183"/>
        <end position="1194"/>
    </location>
</feature>
<feature type="region of interest" description="Disordered" evidence="1">
    <location>
        <begin position="2148"/>
        <end position="2186"/>
    </location>
</feature>
<evidence type="ECO:0000259" key="2">
    <source>
        <dbReference type="Pfam" id="PF00144"/>
    </source>
</evidence>
<evidence type="ECO:0000313" key="4">
    <source>
        <dbReference type="EMBL" id="ANQ10697.1"/>
    </source>
</evidence>
<feature type="compositionally biased region" description="Basic and acidic residues" evidence="1">
    <location>
        <begin position="964"/>
        <end position="981"/>
    </location>
</feature>
<feature type="compositionally biased region" description="Basic and acidic residues" evidence="1">
    <location>
        <begin position="1845"/>
        <end position="1858"/>
    </location>
</feature>
<feature type="compositionally biased region" description="Polar residues" evidence="1">
    <location>
        <begin position="1860"/>
        <end position="1869"/>
    </location>
</feature>
<keyword evidence="4" id="KW-0418">Kinase</keyword>
<feature type="region of interest" description="Disordered" evidence="1">
    <location>
        <begin position="1953"/>
        <end position="2007"/>
    </location>
</feature>
<feature type="region of interest" description="Disordered" evidence="1">
    <location>
        <begin position="1168"/>
        <end position="1209"/>
    </location>
</feature>
<dbReference type="PANTHER" id="PTHR43173:SF3">
    <property type="entry name" value="ABC1 FAMILY PROTEIN"/>
    <property type="match status" value="1"/>
</dbReference>
<protein>
    <submittedName>
        <fullName evidence="4">Protein kinase</fullName>
    </submittedName>
</protein>
<feature type="domain" description="Beta-lactamase-related" evidence="2">
    <location>
        <begin position="752"/>
        <end position="817"/>
    </location>
</feature>
<feature type="compositionally biased region" description="Polar residues" evidence="1">
    <location>
        <begin position="1969"/>
        <end position="2007"/>
    </location>
</feature>
<dbReference type="VEuPathDB" id="PlasmoDB:PCOAH_00049890"/>
<gene>
    <name evidence="4" type="ORF">PCOAH_00049890</name>
</gene>
<feature type="region of interest" description="Disordered" evidence="1">
    <location>
        <begin position="1287"/>
        <end position="1310"/>
    </location>
</feature>
<dbReference type="Proteomes" id="UP000092716">
    <property type="component" value="Chromosome 13"/>
</dbReference>
<keyword evidence="4" id="KW-0808">Transferase</keyword>
<dbReference type="InterPro" id="IPR011009">
    <property type="entry name" value="Kinase-like_dom_sf"/>
</dbReference>
<feature type="compositionally biased region" description="Basic and acidic residues" evidence="1">
    <location>
        <begin position="1324"/>
        <end position="1347"/>
    </location>
</feature>
<evidence type="ECO:0000313" key="5">
    <source>
        <dbReference type="Proteomes" id="UP000092716"/>
    </source>
</evidence>